<comment type="caution">
    <text evidence="2">The sequence shown here is derived from an EMBL/GenBank/DDBJ whole genome shotgun (WGS) entry which is preliminary data.</text>
</comment>
<accession>A0ABW0AUA9</accession>
<proteinExistence type="predicted"/>
<feature type="transmembrane region" description="Helical" evidence="1">
    <location>
        <begin position="31"/>
        <end position="49"/>
    </location>
</feature>
<dbReference type="EMBL" id="JBHSKP010000024">
    <property type="protein sequence ID" value="MFC5155615.1"/>
    <property type="molecule type" value="Genomic_DNA"/>
</dbReference>
<evidence type="ECO:0008006" key="4">
    <source>
        <dbReference type="Google" id="ProtNLM"/>
    </source>
</evidence>
<keyword evidence="1" id="KW-0812">Transmembrane</keyword>
<organism evidence="2 3">
    <name type="scientific">Streptomyces amakusaensis</name>
    <dbReference type="NCBI Taxonomy" id="67271"/>
    <lineage>
        <taxon>Bacteria</taxon>
        <taxon>Bacillati</taxon>
        <taxon>Actinomycetota</taxon>
        <taxon>Actinomycetes</taxon>
        <taxon>Kitasatosporales</taxon>
        <taxon>Streptomycetaceae</taxon>
        <taxon>Streptomyces</taxon>
    </lineage>
</organism>
<name>A0ABW0AUA9_9ACTN</name>
<evidence type="ECO:0000256" key="1">
    <source>
        <dbReference type="SAM" id="Phobius"/>
    </source>
</evidence>
<evidence type="ECO:0000313" key="2">
    <source>
        <dbReference type="EMBL" id="MFC5155615.1"/>
    </source>
</evidence>
<gene>
    <name evidence="2" type="ORF">ACFPRH_28230</name>
</gene>
<keyword evidence="1" id="KW-1133">Transmembrane helix</keyword>
<evidence type="ECO:0000313" key="3">
    <source>
        <dbReference type="Proteomes" id="UP001596160"/>
    </source>
</evidence>
<keyword evidence="3" id="KW-1185">Reference proteome</keyword>
<dbReference type="Proteomes" id="UP001596160">
    <property type="component" value="Unassembled WGS sequence"/>
</dbReference>
<reference evidence="3" key="1">
    <citation type="journal article" date="2019" name="Int. J. Syst. Evol. Microbiol.">
        <title>The Global Catalogue of Microorganisms (GCM) 10K type strain sequencing project: providing services to taxonomists for standard genome sequencing and annotation.</title>
        <authorList>
            <consortium name="The Broad Institute Genomics Platform"/>
            <consortium name="The Broad Institute Genome Sequencing Center for Infectious Disease"/>
            <person name="Wu L."/>
            <person name="Ma J."/>
        </authorList>
    </citation>
    <scope>NUCLEOTIDE SEQUENCE [LARGE SCALE GENOMIC DNA]</scope>
    <source>
        <strain evidence="3">PCU 266</strain>
    </source>
</reference>
<keyword evidence="1" id="KW-0472">Membrane</keyword>
<dbReference type="RefSeq" id="WP_344483621.1">
    <property type="nucleotide sequence ID" value="NZ_BAAASB010000021.1"/>
</dbReference>
<sequence>MRIVLWVTFAASVVANVYVNNFAGLEGVAHGGALAGVAVVLVGSVVGLWRTKEKRGV</sequence>
<protein>
    <recommendedName>
        <fullName evidence="4">Integral membrane protein</fullName>
    </recommendedName>
</protein>